<evidence type="ECO:0000313" key="3">
    <source>
        <dbReference type="Proteomes" id="UP000308697"/>
    </source>
</evidence>
<dbReference type="EMBL" id="SUMB01000002">
    <property type="protein sequence ID" value="TJZ56831.1"/>
    <property type="molecule type" value="Genomic_DNA"/>
</dbReference>
<dbReference type="GO" id="GO:0050482">
    <property type="term" value="P:arachidonate secretion"/>
    <property type="evidence" value="ECO:0007669"/>
    <property type="project" value="InterPro"/>
</dbReference>
<dbReference type="GO" id="GO:0006644">
    <property type="term" value="P:phospholipid metabolic process"/>
    <property type="evidence" value="ECO:0007669"/>
    <property type="project" value="InterPro"/>
</dbReference>
<dbReference type="OrthoDB" id="4338370at2"/>
<dbReference type="Proteomes" id="UP000308697">
    <property type="component" value="Unassembled WGS sequence"/>
</dbReference>
<dbReference type="GO" id="GO:0004623">
    <property type="term" value="F:phospholipase A2 activity"/>
    <property type="evidence" value="ECO:0007669"/>
    <property type="project" value="InterPro"/>
</dbReference>
<organism evidence="2 3">
    <name type="scientific">Streptomyces piniterrae</name>
    <dbReference type="NCBI Taxonomy" id="2571125"/>
    <lineage>
        <taxon>Bacteria</taxon>
        <taxon>Bacillati</taxon>
        <taxon>Actinomycetota</taxon>
        <taxon>Actinomycetes</taxon>
        <taxon>Kitasatosporales</taxon>
        <taxon>Streptomycetaceae</taxon>
        <taxon>Streptomyces</taxon>
    </lineage>
</organism>
<name>A0A4U0NQI3_9ACTN</name>
<sequence>MILLPRPTEWKAAMGKHRKPSDSRTARRMGMGVATATLGLTGLGFGATTAQAATAAPDAPAANSGASGNEFFDRSYEKCLDDQSSSGLSYEQQVDACTGKLREGPGEPDSSHPGAKFDPATYQKVAQLPNDQFIELRNKSLDAASDGELQRSFYSNGCTRTPSDAVSQKTMDACIQHDFRYTVGPNVYDKNSKEGQDDRAAADAQLGQNIGGMTGQAAAQLTGTVGSSFYNRTETGQQNANELLPR</sequence>
<accession>A0A4U0NQI3</accession>
<dbReference type="Gene3D" id="1.20.90.10">
    <property type="entry name" value="Phospholipase A2 domain"/>
    <property type="match status" value="1"/>
</dbReference>
<gene>
    <name evidence="2" type="ORF">FCH28_04735</name>
</gene>
<evidence type="ECO:0008006" key="4">
    <source>
        <dbReference type="Google" id="ProtNLM"/>
    </source>
</evidence>
<dbReference type="InterPro" id="IPR036444">
    <property type="entry name" value="PLipase_A2_dom_sf"/>
</dbReference>
<keyword evidence="3" id="KW-1185">Reference proteome</keyword>
<evidence type="ECO:0000256" key="1">
    <source>
        <dbReference type="SAM" id="MobiDB-lite"/>
    </source>
</evidence>
<dbReference type="AlphaFoldDB" id="A0A4U0NQI3"/>
<proteinExistence type="predicted"/>
<protein>
    <recommendedName>
        <fullName evidence="4">Phospholipase</fullName>
    </recommendedName>
</protein>
<reference evidence="2 3" key="1">
    <citation type="submission" date="2019-04" db="EMBL/GenBank/DDBJ databases">
        <title>Streptomyces piniterrae sp. nov., a heliquinomycin-producing actinomycete isolated from rhizosphere soil of Pinus yunnanensis.</title>
        <authorList>
            <person name="Zhuang X."/>
            <person name="Zhao J."/>
        </authorList>
    </citation>
    <scope>NUCLEOTIDE SEQUENCE [LARGE SCALE GENOMIC DNA]</scope>
    <source>
        <strain evidence="3">jys28</strain>
    </source>
</reference>
<evidence type="ECO:0000313" key="2">
    <source>
        <dbReference type="EMBL" id="TJZ56831.1"/>
    </source>
</evidence>
<dbReference type="RefSeq" id="WP_136738451.1">
    <property type="nucleotide sequence ID" value="NZ_SUMB01000002.1"/>
</dbReference>
<comment type="caution">
    <text evidence="2">The sequence shown here is derived from an EMBL/GenBank/DDBJ whole genome shotgun (WGS) entry which is preliminary data.</text>
</comment>
<feature type="region of interest" description="Disordered" evidence="1">
    <location>
        <begin position="1"/>
        <end position="28"/>
    </location>
</feature>